<evidence type="ECO:0000313" key="7">
    <source>
        <dbReference type="EMBL" id="SMP11564.1"/>
    </source>
</evidence>
<dbReference type="Gene3D" id="3.30.470.20">
    <property type="entry name" value="ATP-grasp fold, B domain"/>
    <property type="match status" value="1"/>
</dbReference>
<dbReference type="InterPro" id="IPR011761">
    <property type="entry name" value="ATP-grasp"/>
</dbReference>
<feature type="binding site" evidence="4">
    <location>
        <position position="149"/>
    </location>
    <ligand>
        <name>ATP</name>
        <dbReference type="ChEBI" id="CHEBI:30616"/>
    </ligand>
</feature>
<dbReference type="SUPFAM" id="SSF52440">
    <property type="entry name" value="PreATP-grasp domain"/>
    <property type="match status" value="1"/>
</dbReference>
<dbReference type="InterPro" id="IPR016185">
    <property type="entry name" value="PreATP-grasp_dom_sf"/>
</dbReference>
<dbReference type="Pfam" id="PF02222">
    <property type="entry name" value="ATP-grasp"/>
    <property type="match status" value="1"/>
</dbReference>
<dbReference type="PANTHER" id="PTHR11609:SF5">
    <property type="entry name" value="PHOSPHORIBOSYLAMINOIMIDAZOLE CARBOXYLASE"/>
    <property type="match status" value="1"/>
</dbReference>
<name>A0ABY1NJQ4_9HYPH</name>
<feature type="binding site" evidence="4">
    <location>
        <begin position="272"/>
        <end position="273"/>
    </location>
    <ligand>
        <name>ATP</name>
        <dbReference type="ChEBI" id="CHEBI:30616"/>
    </ligand>
</feature>
<comment type="pathway">
    <text evidence="4 5">Purine metabolism; IMP biosynthesis via de novo pathway; 5-amino-1-(5-phospho-D-ribosyl)imidazole-4-carboxylate from 5-amino-1-(5-phospho-D-ribosyl)imidazole (N5-CAIR route): step 1/2.</text>
</comment>
<evidence type="ECO:0000256" key="1">
    <source>
        <dbReference type="ARBA" id="ARBA00022741"/>
    </source>
</evidence>
<dbReference type="Pfam" id="PF17769">
    <property type="entry name" value="PurK_C"/>
    <property type="match status" value="1"/>
</dbReference>
<comment type="function">
    <text evidence="4">Catalyzes the ATP-dependent conversion of 5-aminoimidazole ribonucleotide (AIR) and HCO(3)(-) to N5-carboxyaminoimidazole ribonucleotide (N5-CAIR).</text>
</comment>
<sequence length="369" mass="40000">MSTPARLQPGDTIGILGGGQLGRMLAQSAAKMGLKTHIYCPDPGSPAFDVSNTFTVAPYEDADALDRFAAAVDVVTYEFENVPGPTASRLHAKVPVRPGVRALEISQDRLFEKQYLTKASVDIAGFAEINSQEDLDQALQKFNGKGVLKTRRFGYDGKGQLMIRSSADGNGAYAALGSVPAVLEQLIAFECEVSVIVARSLDGTCVSYDIARNHHENHILKTSTVPAGVTAETLNTARRMAEQIVTGLEYVGVMGVEMFLLQEDGEERLLVNEIAPRVHNSGHWTQDACLTSQFDQHIRAVAGWPLGSAQRHSDAVMENLIGFEADEWHAALSDPNACLHLYGKSETREGRKMGHVNHIKAKALTEGET</sequence>
<evidence type="ECO:0000256" key="2">
    <source>
        <dbReference type="ARBA" id="ARBA00022755"/>
    </source>
</evidence>
<feature type="binding site" evidence="4">
    <location>
        <begin position="184"/>
        <end position="187"/>
    </location>
    <ligand>
        <name>ATP</name>
        <dbReference type="ChEBI" id="CHEBI:30616"/>
    </ligand>
</feature>
<evidence type="ECO:0000256" key="4">
    <source>
        <dbReference type="HAMAP-Rule" id="MF_01928"/>
    </source>
</evidence>
<gene>
    <name evidence="4 5" type="primary">purK</name>
    <name evidence="7" type="ORF">SAMN06265374_1339</name>
</gene>
<feature type="binding site" evidence="4">
    <location>
        <position position="192"/>
    </location>
    <ligand>
        <name>ATP</name>
        <dbReference type="ChEBI" id="CHEBI:30616"/>
    </ligand>
</feature>
<protein>
    <recommendedName>
        <fullName evidence="4 5">N5-carboxyaminoimidazole ribonucleotide synthase</fullName>
        <shortName evidence="4 5">N5-CAIR synthase</shortName>
        <ecNumber evidence="4 5">6.3.4.18</ecNumber>
    </recommendedName>
    <alternativeName>
        <fullName evidence="4 5">5-(carboxyamino)imidazole ribonucleotide synthetase</fullName>
    </alternativeName>
</protein>
<comment type="subunit">
    <text evidence="4 5">Homodimer.</text>
</comment>
<dbReference type="PROSITE" id="PS50975">
    <property type="entry name" value="ATP_GRASP"/>
    <property type="match status" value="1"/>
</dbReference>
<comment type="similarity">
    <text evidence="4 5">Belongs to the PurK/PurT family.</text>
</comment>
<organism evidence="7 8">
    <name type="scientific">Roseibium denhamense</name>
    <dbReference type="NCBI Taxonomy" id="76305"/>
    <lineage>
        <taxon>Bacteria</taxon>
        <taxon>Pseudomonadati</taxon>
        <taxon>Pseudomonadota</taxon>
        <taxon>Alphaproteobacteria</taxon>
        <taxon>Hyphomicrobiales</taxon>
        <taxon>Stappiaceae</taxon>
        <taxon>Roseibium</taxon>
    </lineage>
</organism>
<comment type="caution">
    <text evidence="7">The sequence shown here is derived from an EMBL/GenBank/DDBJ whole genome shotgun (WGS) entry which is preliminary data.</text>
</comment>
<dbReference type="Pfam" id="PF22660">
    <property type="entry name" value="RS_preATP-grasp-like"/>
    <property type="match status" value="1"/>
</dbReference>
<feature type="binding site" evidence="4">
    <location>
        <position position="215"/>
    </location>
    <ligand>
        <name>ATP</name>
        <dbReference type="ChEBI" id="CHEBI:30616"/>
    </ligand>
</feature>
<dbReference type="NCBIfam" id="TIGR01161">
    <property type="entry name" value="purK"/>
    <property type="match status" value="1"/>
</dbReference>
<comment type="catalytic activity">
    <reaction evidence="4 5">
        <text>5-amino-1-(5-phospho-beta-D-ribosyl)imidazole + hydrogencarbonate + ATP = 5-carboxyamino-1-(5-phospho-D-ribosyl)imidazole + ADP + phosphate + 2 H(+)</text>
        <dbReference type="Rhea" id="RHEA:19317"/>
        <dbReference type="ChEBI" id="CHEBI:15378"/>
        <dbReference type="ChEBI" id="CHEBI:17544"/>
        <dbReference type="ChEBI" id="CHEBI:30616"/>
        <dbReference type="ChEBI" id="CHEBI:43474"/>
        <dbReference type="ChEBI" id="CHEBI:58730"/>
        <dbReference type="ChEBI" id="CHEBI:137981"/>
        <dbReference type="ChEBI" id="CHEBI:456216"/>
        <dbReference type="EC" id="6.3.4.18"/>
    </reaction>
</comment>
<dbReference type="NCBIfam" id="NF004679">
    <property type="entry name" value="PRK06019.1-5"/>
    <property type="match status" value="1"/>
</dbReference>
<dbReference type="InterPro" id="IPR003135">
    <property type="entry name" value="ATP-grasp_carboxylate-amine"/>
</dbReference>
<comment type="function">
    <text evidence="5">Catalyzes the ATP-dependent conversion of 5-aminoimidazole ribonucleotide (AIR) and HCO(3)- to N5-carboxyaminoimidazole ribonucleotide (N5-CAIR).</text>
</comment>
<dbReference type="EC" id="6.3.4.18" evidence="4 5"/>
<dbReference type="InterPro" id="IPR013815">
    <property type="entry name" value="ATP_grasp_subdomain_1"/>
</dbReference>
<dbReference type="InterPro" id="IPR011054">
    <property type="entry name" value="Rudment_hybrid_motif"/>
</dbReference>
<evidence type="ECO:0000256" key="3">
    <source>
        <dbReference type="ARBA" id="ARBA00022840"/>
    </source>
</evidence>
<dbReference type="SUPFAM" id="SSF56059">
    <property type="entry name" value="Glutathione synthetase ATP-binding domain-like"/>
    <property type="match status" value="1"/>
</dbReference>
<feature type="domain" description="ATP-grasp" evidence="6">
    <location>
        <begin position="113"/>
        <end position="302"/>
    </location>
</feature>
<keyword evidence="2 4" id="KW-0658">Purine biosynthesis</keyword>
<dbReference type="SUPFAM" id="SSF51246">
    <property type="entry name" value="Rudiment single hybrid motif"/>
    <property type="match status" value="1"/>
</dbReference>
<keyword evidence="4 5" id="KW-0436">Ligase</keyword>
<feature type="binding site" evidence="4">
    <location>
        <begin position="154"/>
        <end position="160"/>
    </location>
    <ligand>
        <name>ATP</name>
        <dbReference type="ChEBI" id="CHEBI:30616"/>
    </ligand>
</feature>
<dbReference type="Proteomes" id="UP001157914">
    <property type="component" value="Unassembled WGS sequence"/>
</dbReference>
<dbReference type="InterPro" id="IPR005875">
    <property type="entry name" value="PurK"/>
</dbReference>
<dbReference type="Gene3D" id="3.30.1490.20">
    <property type="entry name" value="ATP-grasp fold, A domain"/>
    <property type="match status" value="1"/>
</dbReference>
<reference evidence="7 8" key="1">
    <citation type="submission" date="2017-05" db="EMBL/GenBank/DDBJ databases">
        <authorList>
            <person name="Varghese N."/>
            <person name="Submissions S."/>
        </authorList>
    </citation>
    <scope>NUCLEOTIDE SEQUENCE [LARGE SCALE GENOMIC DNA]</scope>
    <source>
        <strain evidence="7 8">DSM 15949</strain>
    </source>
</reference>
<dbReference type="RefSeq" id="WP_155192019.1">
    <property type="nucleotide sequence ID" value="NZ_BAAAEA010000001.1"/>
</dbReference>
<dbReference type="InterPro" id="IPR054350">
    <property type="entry name" value="PurT/PurK_preATP-grasp"/>
</dbReference>
<keyword evidence="3 4" id="KW-0067">ATP-binding</keyword>
<proteinExistence type="inferred from homology"/>
<dbReference type="EMBL" id="FXTT01000001">
    <property type="protein sequence ID" value="SMP11564.1"/>
    <property type="molecule type" value="Genomic_DNA"/>
</dbReference>
<dbReference type="Gene3D" id="3.40.50.20">
    <property type="match status" value="1"/>
</dbReference>
<dbReference type="HAMAP" id="MF_01928">
    <property type="entry name" value="PurK"/>
    <property type="match status" value="1"/>
</dbReference>
<evidence type="ECO:0000313" key="8">
    <source>
        <dbReference type="Proteomes" id="UP001157914"/>
    </source>
</evidence>
<keyword evidence="1 4" id="KW-0547">Nucleotide-binding</keyword>
<evidence type="ECO:0000259" key="6">
    <source>
        <dbReference type="PROSITE" id="PS50975"/>
    </source>
</evidence>
<dbReference type="InterPro" id="IPR040686">
    <property type="entry name" value="PurK_C"/>
</dbReference>
<feature type="binding site" evidence="4">
    <location>
        <position position="109"/>
    </location>
    <ligand>
        <name>ATP</name>
        <dbReference type="ChEBI" id="CHEBI:30616"/>
    </ligand>
</feature>
<keyword evidence="8" id="KW-1185">Reference proteome</keyword>
<dbReference type="PANTHER" id="PTHR11609">
    <property type="entry name" value="PURINE BIOSYNTHESIS PROTEIN 6/7, PUR6/7"/>
    <property type="match status" value="1"/>
</dbReference>
<evidence type="ECO:0000256" key="5">
    <source>
        <dbReference type="RuleBase" id="RU361200"/>
    </source>
</evidence>
<dbReference type="NCBIfam" id="NF004676">
    <property type="entry name" value="PRK06019.1-2"/>
    <property type="match status" value="1"/>
</dbReference>
<dbReference type="NCBIfam" id="NF004675">
    <property type="entry name" value="PRK06019.1-1"/>
    <property type="match status" value="1"/>
</dbReference>
<accession>A0ABY1NJQ4</accession>